<feature type="compositionally biased region" description="Basic residues" evidence="1">
    <location>
        <begin position="260"/>
        <end position="269"/>
    </location>
</feature>
<gene>
    <name evidence="2" type="ORF">N7509_004128</name>
</gene>
<accession>A0A9W9W6F4</accession>
<feature type="compositionally biased region" description="Acidic residues" evidence="1">
    <location>
        <begin position="285"/>
        <end position="296"/>
    </location>
</feature>
<dbReference type="GO" id="GO:0042393">
    <property type="term" value="F:histone binding"/>
    <property type="evidence" value="ECO:0007669"/>
    <property type="project" value="InterPro"/>
</dbReference>
<dbReference type="AlphaFoldDB" id="A0A9W9W6F4"/>
<feature type="compositionally biased region" description="Basic and acidic residues" evidence="1">
    <location>
        <begin position="132"/>
        <end position="161"/>
    </location>
</feature>
<protein>
    <submittedName>
        <fullName evidence="2">Myb-like DNA-binding domain protein</fullName>
    </submittedName>
</protein>
<keyword evidence="3" id="KW-1185">Reference proteome</keyword>
<sequence>MANNAYTDDTNTMEPPTKRPRLSVTSDPPEEEVSDDWDLQTARAQNDMKLKSIFEDIFAKYGQDFTEVGDEIDLETGDIVVDNGHLLGLEEEGRNDQSQAWHAKEDEDPESENEKEPVGSPHDPDNLVFEDPGAHSDDLFHFTRPESKGPIPDEDHSHPREPALTSTSDNPQAWQAPEELDVKPIPEELGPIDPVWKVPELPRSFSTPRTETRFAKVPFTPRLPTVDRKSSPPGSRSLWSVPRKRRPRTEGKPRATPSKTRPRAKRKYHSSPVALEALDWSFADIAEEGDESDDPLQEYQPSPTPSNAANIRRKRMRITAHDNSNQEIRFELNPELLAPAEPTPHDQSATDTHLDANHSHVEQGDARATVTNSIDVQYDSPALPTTTHGAAPASSPVPVSIPVSTLVPAALSSDPISPRSRTIMTPDEMRLVLRKRHVEGKRWKEILPFLPNRSLDKLTQWNSNHWFAVRAKPSPLQAPWSQSELETFDRLQDRPFLAWKDFHVQLPDRSKAEIEFELMRRWVGDEVWNRDGSSSLPQLNNDGGGLERHCVNPQYQPLKNDALETDVRDREPSVTRLDTPSTHQTPAVPNPDSPSASQTPTVYLISDGEDEDDGEDQMDTEDFGTLSDEAKVHMEEVSSDPPLPDSYTSRLGARPVKGSISWPIPQSSD</sequence>
<dbReference type="Gene3D" id="1.10.20.10">
    <property type="entry name" value="Histone, subunit A"/>
    <property type="match status" value="1"/>
</dbReference>
<feature type="region of interest" description="Disordered" evidence="1">
    <location>
        <begin position="284"/>
        <end position="311"/>
    </location>
</feature>
<proteinExistence type="predicted"/>
<feature type="compositionally biased region" description="Polar residues" evidence="1">
    <location>
        <begin position="531"/>
        <end position="541"/>
    </location>
</feature>
<dbReference type="GO" id="GO:0003677">
    <property type="term" value="F:DNA binding"/>
    <property type="evidence" value="ECO:0007669"/>
    <property type="project" value="UniProtKB-KW"/>
</dbReference>
<reference evidence="2" key="2">
    <citation type="journal article" date="2023" name="IMA Fungus">
        <title>Comparative genomic study of the Penicillium genus elucidates a diverse pangenome and 15 lateral gene transfer events.</title>
        <authorList>
            <person name="Petersen C."/>
            <person name="Sorensen T."/>
            <person name="Nielsen M.R."/>
            <person name="Sondergaard T.E."/>
            <person name="Sorensen J.L."/>
            <person name="Fitzpatrick D.A."/>
            <person name="Frisvad J.C."/>
            <person name="Nielsen K.L."/>
        </authorList>
    </citation>
    <scope>NUCLEOTIDE SEQUENCE</scope>
    <source>
        <strain evidence="2">IBT 29677</strain>
    </source>
</reference>
<dbReference type="EMBL" id="JAPZBU010000005">
    <property type="protein sequence ID" value="KAJ5404257.1"/>
    <property type="molecule type" value="Genomic_DNA"/>
</dbReference>
<dbReference type="GO" id="GO:0005634">
    <property type="term" value="C:nucleus"/>
    <property type="evidence" value="ECO:0007669"/>
    <property type="project" value="InterPro"/>
</dbReference>
<reference evidence="2" key="1">
    <citation type="submission" date="2022-12" db="EMBL/GenBank/DDBJ databases">
        <authorList>
            <person name="Petersen C."/>
        </authorList>
    </citation>
    <scope>NUCLEOTIDE SEQUENCE</scope>
    <source>
        <strain evidence="2">IBT 29677</strain>
    </source>
</reference>
<dbReference type="OrthoDB" id="2420608at2759"/>
<dbReference type="InterPro" id="IPR009072">
    <property type="entry name" value="Histone-fold"/>
</dbReference>
<dbReference type="Pfam" id="PF10384">
    <property type="entry name" value="Scm3"/>
    <property type="match status" value="1"/>
</dbReference>
<name>A0A9W9W6F4_9EURO</name>
<dbReference type="GeneID" id="81367745"/>
<dbReference type="RefSeq" id="XP_056491499.1">
    <property type="nucleotide sequence ID" value="XM_056628765.1"/>
</dbReference>
<feature type="region of interest" description="Disordered" evidence="1">
    <location>
        <begin position="1"/>
        <end position="40"/>
    </location>
</feature>
<evidence type="ECO:0000313" key="3">
    <source>
        <dbReference type="Proteomes" id="UP001147747"/>
    </source>
</evidence>
<keyword evidence="2" id="KW-0238">DNA-binding</keyword>
<evidence type="ECO:0000313" key="2">
    <source>
        <dbReference type="EMBL" id="KAJ5404257.1"/>
    </source>
</evidence>
<evidence type="ECO:0000256" key="1">
    <source>
        <dbReference type="SAM" id="MobiDB-lite"/>
    </source>
</evidence>
<feature type="compositionally biased region" description="Basic and acidic residues" evidence="1">
    <location>
        <begin position="112"/>
        <end position="125"/>
    </location>
</feature>
<dbReference type="InterPro" id="IPR018465">
    <property type="entry name" value="Scm3/HJURP"/>
</dbReference>
<dbReference type="GO" id="GO:0046982">
    <property type="term" value="F:protein heterodimerization activity"/>
    <property type="evidence" value="ECO:0007669"/>
    <property type="project" value="InterPro"/>
</dbReference>
<feature type="compositionally biased region" description="Polar residues" evidence="1">
    <location>
        <begin position="1"/>
        <end position="14"/>
    </location>
</feature>
<feature type="region of interest" description="Disordered" evidence="1">
    <location>
        <begin position="85"/>
        <end position="272"/>
    </location>
</feature>
<feature type="compositionally biased region" description="Acidic residues" evidence="1">
    <location>
        <begin position="28"/>
        <end position="38"/>
    </location>
</feature>
<organism evidence="2 3">
    <name type="scientific">Penicillium cosmopolitanum</name>
    <dbReference type="NCBI Taxonomy" id="1131564"/>
    <lineage>
        <taxon>Eukaryota</taxon>
        <taxon>Fungi</taxon>
        <taxon>Dikarya</taxon>
        <taxon>Ascomycota</taxon>
        <taxon>Pezizomycotina</taxon>
        <taxon>Eurotiomycetes</taxon>
        <taxon>Eurotiomycetidae</taxon>
        <taxon>Eurotiales</taxon>
        <taxon>Aspergillaceae</taxon>
        <taxon>Penicillium</taxon>
    </lineage>
</organism>
<feature type="compositionally biased region" description="Polar residues" evidence="1">
    <location>
        <begin position="164"/>
        <end position="173"/>
    </location>
</feature>
<comment type="caution">
    <text evidence="2">The sequence shown here is derived from an EMBL/GenBank/DDBJ whole genome shotgun (WGS) entry which is preliminary data.</text>
</comment>
<feature type="region of interest" description="Disordered" evidence="1">
    <location>
        <begin position="530"/>
        <end position="669"/>
    </location>
</feature>
<dbReference type="Proteomes" id="UP001147747">
    <property type="component" value="Unassembled WGS sequence"/>
</dbReference>
<feature type="compositionally biased region" description="Polar residues" evidence="1">
    <location>
        <begin position="299"/>
        <end position="309"/>
    </location>
</feature>
<feature type="compositionally biased region" description="Polar residues" evidence="1">
    <location>
        <begin position="576"/>
        <end position="601"/>
    </location>
</feature>
<feature type="compositionally biased region" description="Acidic residues" evidence="1">
    <location>
        <begin position="607"/>
        <end position="622"/>
    </location>
</feature>
<dbReference type="PANTHER" id="PTHR15992">
    <property type="entry name" value="HOLLIDAY JUNCTION RECOGNITION PROTEIN"/>
    <property type="match status" value="1"/>
</dbReference>
<dbReference type="PANTHER" id="PTHR15992:SF5">
    <property type="entry name" value="HOLLIDAY JUNCTION RECOGNITION PROTEIN"/>
    <property type="match status" value="1"/>
</dbReference>
<feature type="compositionally biased region" description="Basic and acidic residues" evidence="1">
    <location>
        <begin position="561"/>
        <end position="573"/>
    </location>
</feature>